<dbReference type="AlphaFoldDB" id="X0XUI4"/>
<comment type="caution">
    <text evidence="2">The sequence shown here is derived from an EMBL/GenBank/DDBJ whole genome shotgun (WGS) entry which is preliminary data.</text>
</comment>
<dbReference type="Pfam" id="PF21345">
    <property type="entry name" value="PcRGLX_2nd"/>
    <property type="match status" value="1"/>
</dbReference>
<feature type="domain" description="PcRGLX/YetA-like central beta-sandwich" evidence="1">
    <location>
        <begin position="34"/>
        <end position="107"/>
    </location>
</feature>
<evidence type="ECO:0000313" key="2">
    <source>
        <dbReference type="EMBL" id="GAG46924.1"/>
    </source>
</evidence>
<sequence length="108" mass="12004">DTGPLTFAVRRDRFDFLHELLIQDGKTRRPILAADAQSGPYIVDGSGTVYRSRTATPDTVVLEERGPLRAVIRAEGWFVSDAGVPKCRYLVRLHAYAGLPFVRVLFTG</sequence>
<dbReference type="EMBL" id="BARS01058264">
    <property type="protein sequence ID" value="GAG46924.1"/>
    <property type="molecule type" value="Genomic_DNA"/>
</dbReference>
<proteinExistence type="predicted"/>
<protein>
    <recommendedName>
        <fullName evidence="1">PcRGLX/YetA-like central beta-sandwich domain-containing protein</fullName>
    </recommendedName>
</protein>
<organism evidence="2">
    <name type="scientific">marine sediment metagenome</name>
    <dbReference type="NCBI Taxonomy" id="412755"/>
    <lineage>
        <taxon>unclassified sequences</taxon>
        <taxon>metagenomes</taxon>
        <taxon>ecological metagenomes</taxon>
    </lineage>
</organism>
<reference evidence="2" key="1">
    <citation type="journal article" date="2014" name="Front. Microbiol.">
        <title>High frequency of phylogenetically diverse reductive dehalogenase-homologous genes in deep subseafloor sedimentary metagenomes.</title>
        <authorList>
            <person name="Kawai M."/>
            <person name="Futagami T."/>
            <person name="Toyoda A."/>
            <person name="Takaki Y."/>
            <person name="Nishi S."/>
            <person name="Hori S."/>
            <person name="Arai W."/>
            <person name="Tsubouchi T."/>
            <person name="Morono Y."/>
            <person name="Uchiyama I."/>
            <person name="Ito T."/>
            <person name="Fujiyama A."/>
            <person name="Inagaki F."/>
            <person name="Takami H."/>
        </authorList>
    </citation>
    <scope>NUCLEOTIDE SEQUENCE</scope>
    <source>
        <strain evidence="2">Expedition CK06-06</strain>
    </source>
</reference>
<evidence type="ECO:0000259" key="1">
    <source>
        <dbReference type="Pfam" id="PF21345"/>
    </source>
</evidence>
<accession>X0XUI4</accession>
<feature type="non-terminal residue" evidence="2">
    <location>
        <position position="108"/>
    </location>
</feature>
<feature type="non-terminal residue" evidence="2">
    <location>
        <position position="1"/>
    </location>
</feature>
<gene>
    <name evidence="2" type="ORF">S01H1_85056</name>
</gene>
<dbReference type="InterPro" id="IPR048330">
    <property type="entry name" value="PcRGLX/YetA_2nd"/>
</dbReference>
<name>X0XUI4_9ZZZZ</name>